<evidence type="ECO:0000256" key="7">
    <source>
        <dbReference type="ARBA" id="ARBA00022801"/>
    </source>
</evidence>
<dbReference type="InterPro" id="IPR017856">
    <property type="entry name" value="Integrase-like_N"/>
</dbReference>
<keyword evidence="7" id="KW-0378">Hydrolase</keyword>
<evidence type="ECO:0000256" key="2">
    <source>
        <dbReference type="ARBA" id="ARBA00022679"/>
    </source>
</evidence>
<dbReference type="Gene3D" id="3.30.420.10">
    <property type="entry name" value="Ribonuclease H-like superfamily/Ribonuclease H"/>
    <property type="match status" value="1"/>
</dbReference>
<keyword evidence="12" id="KW-0511">Multifunctional enzyme</keyword>
<dbReference type="InterPro" id="IPR012337">
    <property type="entry name" value="RNaseH-like_sf"/>
</dbReference>
<dbReference type="InterPro" id="IPR003308">
    <property type="entry name" value="Integrase_Zn-bd_dom_N"/>
</dbReference>
<keyword evidence="11" id="KW-0238">DNA-binding</keyword>
<dbReference type="GO" id="GO:0016787">
    <property type="term" value="F:hydrolase activity"/>
    <property type="evidence" value="ECO:0007669"/>
    <property type="project" value="UniProtKB-KW"/>
</dbReference>
<keyword evidence="3" id="KW-0548">Nucleotidyltransferase</keyword>
<dbReference type="Proteomes" id="UP000796761">
    <property type="component" value="Unassembled WGS sequence"/>
</dbReference>
<dbReference type="EMBL" id="SWJQ01002225">
    <property type="protein sequence ID" value="TRZ06736.1"/>
    <property type="molecule type" value="Genomic_DNA"/>
</dbReference>
<evidence type="ECO:0000313" key="18">
    <source>
        <dbReference type="EMBL" id="TRZ06736.1"/>
    </source>
</evidence>
<evidence type="ECO:0000256" key="6">
    <source>
        <dbReference type="ARBA" id="ARBA00022759"/>
    </source>
</evidence>
<keyword evidence="10" id="KW-0695">RNA-directed DNA polymerase</keyword>
<dbReference type="GO" id="GO:0004519">
    <property type="term" value="F:endonuclease activity"/>
    <property type="evidence" value="ECO:0007669"/>
    <property type="project" value="UniProtKB-KW"/>
</dbReference>
<evidence type="ECO:0000256" key="14">
    <source>
        <dbReference type="PROSITE-ProRule" id="PRU00506"/>
    </source>
</evidence>
<dbReference type="AlphaFoldDB" id="A0A8K1DAC3"/>
<accession>A0A8K1DAC3</accession>
<dbReference type="InterPro" id="IPR001584">
    <property type="entry name" value="Integrase_cat-core"/>
</dbReference>
<evidence type="ECO:0000313" key="19">
    <source>
        <dbReference type="Proteomes" id="UP000796761"/>
    </source>
</evidence>
<dbReference type="Gene3D" id="2.30.30.10">
    <property type="entry name" value="Integrase, C-terminal domain superfamily, retroviral"/>
    <property type="match status" value="1"/>
</dbReference>
<keyword evidence="13" id="KW-0863">Zinc-finger</keyword>
<feature type="DNA-binding region" description="Integrase-type" evidence="14">
    <location>
        <begin position="228"/>
        <end position="275"/>
    </location>
</feature>
<evidence type="ECO:0000256" key="4">
    <source>
        <dbReference type="ARBA" id="ARBA00022722"/>
    </source>
</evidence>
<evidence type="ECO:0000256" key="1">
    <source>
        <dbReference type="ARBA" id="ARBA00012493"/>
    </source>
</evidence>
<dbReference type="EC" id="2.7.7.49" evidence="1"/>
<dbReference type="Pfam" id="PF02022">
    <property type="entry name" value="Integrase_Zn"/>
    <property type="match status" value="1"/>
</dbReference>
<dbReference type="PROSITE" id="PS50876">
    <property type="entry name" value="ZF_INTEGRASE"/>
    <property type="match status" value="1"/>
</dbReference>
<dbReference type="GO" id="GO:0035613">
    <property type="term" value="F:RNA stem-loop binding"/>
    <property type="evidence" value="ECO:0007669"/>
    <property type="project" value="TreeGrafter"/>
</dbReference>
<evidence type="ECO:0000256" key="5">
    <source>
        <dbReference type="ARBA" id="ARBA00022723"/>
    </source>
</evidence>
<dbReference type="SUPFAM" id="SSF46919">
    <property type="entry name" value="N-terminal Zn binding domain of HIV integrase"/>
    <property type="match status" value="1"/>
</dbReference>
<dbReference type="SUPFAM" id="SSF50122">
    <property type="entry name" value="DNA-binding domain of retroviral integrase"/>
    <property type="match status" value="1"/>
</dbReference>
<dbReference type="InterPro" id="IPR036862">
    <property type="entry name" value="Integrase_C_dom_sf_retrovir"/>
</dbReference>
<reference evidence="18" key="1">
    <citation type="submission" date="2019-04" db="EMBL/GenBank/DDBJ databases">
        <title>Genome assembly of Zosterops borbonicus 15179.</title>
        <authorList>
            <person name="Leroy T."/>
            <person name="Anselmetti Y."/>
            <person name="Tilak M.-K."/>
            <person name="Nabholz B."/>
        </authorList>
    </citation>
    <scope>NUCLEOTIDE SEQUENCE</scope>
    <source>
        <strain evidence="18">HGM_15179</strain>
        <tissue evidence="18">Muscle</tissue>
    </source>
</reference>
<evidence type="ECO:0000256" key="3">
    <source>
        <dbReference type="ARBA" id="ARBA00022695"/>
    </source>
</evidence>
<keyword evidence="8" id="KW-0862">Zinc</keyword>
<organism evidence="18 19">
    <name type="scientific">Zosterops borbonicus</name>
    <dbReference type="NCBI Taxonomy" id="364589"/>
    <lineage>
        <taxon>Eukaryota</taxon>
        <taxon>Metazoa</taxon>
        <taxon>Chordata</taxon>
        <taxon>Craniata</taxon>
        <taxon>Vertebrata</taxon>
        <taxon>Euteleostomi</taxon>
        <taxon>Archelosauria</taxon>
        <taxon>Archosauria</taxon>
        <taxon>Dinosauria</taxon>
        <taxon>Saurischia</taxon>
        <taxon>Theropoda</taxon>
        <taxon>Coelurosauria</taxon>
        <taxon>Aves</taxon>
        <taxon>Neognathae</taxon>
        <taxon>Neoaves</taxon>
        <taxon>Telluraves</taxon>
        <taxon>Australaves</taxon>
        <taxon>Passeriformes</taxon>
        <taxon>Sylvioidea</taxon>
        <taxon>Zosteropidae</taxon>
        <taxon>Zosterops</taxon>
    </lineage>
</organism>
<evidence type="ECO:0000256" key="8">
    <source>
        <dbReference type="ARBA" id="ARBA00022833"/>
    </source>
</evidence>
<dbReference type="GO" id="GO:0003677">
    <property type="term" value="F:DNA binding"/>
    <property type="evidence" value="ECO:0007669"/>
    <property type="project" value="UniProtKB-KW"/>
</dbReference>
<dbReference type="InterPro" id="IPR036397">
    <property type="entry name" value="RNaseH_sf"/>
</dbReference>
<evidence type="ECO:0000256" key="9">
    <source>
        <dbReference type="ARBA" id="ARBA00022908"/>
    </source>
</evidence>
<dbReference type="GO" id="GO:0008270">
    <property type="term" value="F:zinc ion binding"/>
    <property type="evidence" value="ECO:0007669"/>
    <property type="project" value="UniProtKB-KW"/>
</dbReference>
<dbReference type="GO" id="GO:0015074">
    <property type="term" value="P:DNA integration"/>
    <property type="evidence" value="ECO:0007669"/>
    <property type="project" value="UniProtKB-KW"/>
</dbReference>
<dbReference type="PROSITE" id="PS51027">
    <property type="entry name" value="INTEGRASE_DBD"/>
    <property type="match status" value="1"/>
</dbReference>
<dbReference type="Gene3D" id="1.10.10.200">
    <property type="match status" value="1"/>
</dbReference>
<dbReference type="SUPFAM" id="SSF53098">
    <property type="entry name" value="Ribonuclease H-like"/>
    <property type="match status" value="1"/>
</dbReference>
<evidence type="ECO:0000259" key="16">
    <source>
        <dbReference type="PROSITE" id="PS50994"/>
    </source>
</evidence>
<keyword evidence="6" id="KW-0255">Endonuclease</keyword>
<dbReference type="GO" id="GO:0003964">
    <property type="term" value="F:RNA-directed DNA polymerase activity"/>
    <property type="evidence" value="ECO:0007669"/>
    <property type="project" value="UniProtKB-KW"/>
</dbReference>
<evidence type="ECO:0000259" key="15">
    <source>
        <dbReference type="PROSITE" id="PS50876"/>
    </source>
</evidence>
<keyword evidence="5" id="KW-0479">Metal-binding</keyword>
<sequence length="323" mass="36243">MALLPNIFEQAKISHQLFHRNAPGLVRRFNLTQDQAKAIVATCPHCQQHALPTLSAGVNSQGLNSCEVWQTDVTHFSQFARQKYVHVSVDTFSGAIYASAHTGEKSGDAIKHLIHAFSFLGIPRSLKTDNGPAYKSKEFRSFLQQWEVEHKKGIPHSPTGQAIVERTHKDLKRVLCQQQQVLNVEPPSIRLAKALFTINFLNCSFEALNPPIVHHFAGNQQLALKARPKVLVKDPETLRTEGPPSLVMWGRGYACVSTPTGLQWIPSKWMRPYIPKVSGQKVSQVTVASWRRKKRGTNSQDDFSLPLPFPNWLSNRVVVSSFI</sequence>
<evidence type="ECO:0000259" key="17">
    <source>
        <dbReference type="PROSITE" id="PS51027"/>
    </source>
</evidence>
<protein>
    <recommendedName>
        <fullName evidence="1">RNA-directed DNA polymerase</fullName>
        <ecNumber evidence="1">2.7.7.49</ecNumber>
    </recommendedName>
</protein>
<dbReference type="OrthoDB" id="9386368at2759"/>
<evidence type="ECO:0000256" key="11">
    <source>
        <dbReference type="ARBA" id="ARBA00023125"/>
    </source>
</evidence>
<evidence type="ECO:0000256" key="12">
    <source>
        <dbReference type="ARBA" id="ARBA00023268"/>
    </source>
</evidence>
<dbReference type="InterPro" id="IPR001037">
    <property type="entry name" value="Integrase_C_retrovir"/>
</dbReference>
<feature type="domain" description="Integrase-type" evidence="17">
    <location>
        <begin position="228"/>
        <end position="275"/>
    </location>
</feature>
<dbReference type="PANTHER" id="PTHR41694:SF4">
    <property type="entry name" value="ENDOGENOUS RETROVIRUS GROUP K MEMBER 10 POL PROTEIN-RELATED"/>
    <property type="match status" value="1"/>
</dbReference>
<evidence type="ECO:0000256" key="13">
    <source>
        <dbReference type="PROSITE-ProRule" id="PRU00450"/>
    </source>
</evidence>
<proteinExistence type="predicted"/>
<dbReference type="PROSITE" id="PS50994">
    <property type="entry name" value="INTEGRASE"/>
    <property type="match status" value="1"/>
</dbReference>
<dbReference type="PANTHER" id="PTHR41694">
    <property type="entry name" value="ENDOGENOUS RETROVIRUS GROUP K MEMBER POL PROTEIN"/>
    <property type="match status" value="1"/>
</dbReference>
<keyword evidence="4" id="KW-0540">Nuclease</keyword>
<comment type="caution">
    <text evidence="18">The sequence shown here is derived from an EMBL/GenBank/DDBJ whole genome shotgun (WGS) entry which is preliminary data.</text>
</comment>
<dbReference type="Pfam" id="PF00665">
    <property type="entry name" value="rve"/>
    <property type="match status" value="1"/>
</dbReference>
<keyword evidence="2" id="KW-0808">Transferase</keyword>
<keyword evidence="9" id="KW-0229">DNA integration</keyword>
<dbReference type="Pfam" id="PF00552">
    <property type="entry name" value="IN_DBD_C"/>
    <property type="match status" value="1"/>
</dbReference>
<name>A0A8K1DAC3_9PASS</name>
<gene>
    <name evidence="18" type="ORF">HGM15179_020371</name>
</gene>
<feature type="domain" description="Integrase catalytic" evidence="16">
    <location>
        <begin position="48"/>
        <end position="219"/>
    </location>
</feature>
<feature type="domain" description="Integrase-type" evidence="15">
    <location>
        <begin position="6"/>
        <end position="47"/>
    </location>
</feature>
<keyword evidence="19" id="KW-1185">Reference proteome</keyword>
<evidence type="ECO:0000256" key="10">
    <source>
        <dbReference type="ARBA" id="ARBA00022918"/>
    </source>
</evidence>